<dbReference type="InterPro" id="IPR036880">
    <property type="entry name" value="Kunitz_BPTI_sf"/>
</dbReference>
<dbReference type="PROSITE" id="PS50026">
    <property type="entry name" value="EGF_3"/>
    <property type="match status" value="3"/>
</dbReference>
<comment type="caution">
    <text evidence="2">Lacks conserved residue(s) required for the propagation of feature annotation.</text>
</comment>
<dbReference type="PROSITE" id="PS51406">
    <property type="entry name" value="FIBRINOGEN_C_2"/>
    <property type="match status" value="1"/>
</dbReference>
<dbReference type="CDD" id="cd00109">
    <property type="entry name" value="Kunitz-type"/>
    <property type="match status" value="2"/>
</dbReference>
<dbReference type="InterPro" id="IPR020901">
    <property type="entry name" value="Prtase_inh_Kunz-CS"/>
</dbReference>
<dbReference type="SMART" id="SM00181">
    <property type="entry name" value="EGF"/>
    <property type="match status" value="3"/>
</dbReference>
<dbReference type="PRINTS" id="PR00759">
    <property type="entry name" value="BASICPTASE"/>
</dbReference>
<feature type="domain" description="EGF-like" evidence="6">
    <location>
        <begin position="1460"/>
        <end position="1499"/>
    </location>
</feature>
<feature type="domain" description="Laminin G" evidence="5">
    <location>
        <begin position="1026"/>
        <end position="1200"/>
    </location>
</feature>
<dbReference type="PROSITE" id="PS50025">
    <property type="entry name" value="LAM_G_DOMAIN"/>
    <property type="match status" value="6"/>
</dbReference>
<feature type="domain" description="BPTI/Kunitz inhibitor" evidence="7">
    <location>
        <begin position="37"/>
        <end position="89"/>
    </location>
</feature>
<feature type="domain" description="Laminin G" evidence="5">
    <location>
        <begin position="1501"/>
        <end position="1703"/>
    </location>
</feature>
<dbReference type="Pfam" id="PF00014">
    <property type="entry name" value="Kunitz_BPTI"/>
    <property type="match status" value="2"/>
</dbReference>
<comment type="caution">
    <text evidence="9">The sequence shown here is derived from an EMBL/GenBank/DDBJ whole genome shotgun (WGS) entry which is preliminary data.</text>
</comment>
<reference evidence="9" key="1">
    <citation type="submission" date="2023-11" db="EMBL/GenBank/DDBJ databases">
        <title>Genome assemblies of two species of porcelain crab, Petrolisthes cinctipes and Petrolisthes manimaculis (Anomura: Porcellanidae).</title>
        <authorList>
            <person name="Angst P."/>
        </authorList>
    </citation>
    <scope>NUCLEOTIDE SEQUENCE</scope>
    <source>
        <strain evidence="9">PB745_02</strain>
        <tissue evidence="9">Gill</tissue>
    </source>
</reference>
<dbReference type="Gene3D" id="2.60.120.1000">
    <property type="match status" value="1"/>
</dbReference>
<dbReference type="Gene3D" id="4.10.410.10">
    <property type="entry name" value="Pancreatic trypsin inhibitor Kunitz domain"/>
    <property type="match status" value="2"/>
</dbReference>
<feature type="compositionally biased region" description="Basic and acidic residues" evidence="3">
    <location>
        <begin position="2005"/>
        <end position="2016"/>
    </location>
</feature>
<feature type="domain" description="Laminin G" evidence="5">
    <location>
        <begin position="364"/>
        <end position="610"/>
    </location>
</feature>
<dbReference type="SMART" id="SM00131">
    <property type="entry name" value="KU"/>
    <property type="match status" value="2"/>
</dbReference>
<evidence type="ECO:0000259" key="5">
    <source>
        <dbReference type="PROSITE" id="PS50025"/>
    </source>
</evidence>
<dbReference type="Gene3D" id="2.10.25.10">
    <property type="entry name" value="Laminin"/>
    <property type="match status" value="3"/>
</dbReference>
<dbReference type="Proteomes" id="UP001292094">
    <property type="component" value="Unassembled WGS sequence"/>
</dbReference>
<dbReference type="InterPro" id="IPR001791">
    <property type="entry name" value="Laminin_G"/>
</dbReference>
<gene>
    <name evidence="9" type="ORF">Pmani_015492</name>
</gene>
<feature type="compositionally biased region" description="Basic and acidic residues" evidence="3">
    <location>
        <begin position="1888"/>
        <end position="1899"/>
    </location>
</feature>
<dbReference type="InterPro" id="IPR002223">
    <property type="entry name" value="Kunitz_BPTI"/>
</dbReference>
<feature type="domain" description="Fibrinogen C-terminal" evidence="8">
    <location>
        <begin position="817"/>
        <end position="872"/>
    </location>
</feature>
<feature type="domain" description="Laminin G" evidence="5">
    <location>
        <begin position="607"/>
        <end position="778"/>
    </location>
</feature>
<dbReference type="GO" id="GO:0004867">
    <property type="term" value="F:serine-type endopeptidase inhibitor activity"/>
    <property type="evidence" value="ECO:0007669"/>
    <property type="project" value="InterPro"/>
</dbReference>
<evidence type="ECO:0000256" key="1">
    <source>
        <dbReference type="ARBA" id="ARBA00023157"/>
    </source>
</evidence>
<accession>A0AAE1PS80</accession>
<dbReference type="PROSITE" id="PS00280">
    <property type="entry name" value="BPTI_KUNITZ_1"/>
    <property type="match status" value="1"/>
</dbReference>
<evidence type="ECO:0000313" key="9">
    <source>
        <dbReference type="EMBL" id="KAK4313151.1"/>
    </source>
</evidence>
<dbReference type="CDD" id="cd00054">
    <property type="entry name" value="EGF_CA"/>
    <property type="match status" value="1"/>
</dbReference>
<feature type="domain" description="EGF-like" evidence="6">
    <location>
        <begin position="1201"/>
        <end position="1238"/>
    </location>
</feature>
<name>A0AAE1PS80_9EUCA</name>
<keyword evidence="4" id="KW-0812">Transmembrane</keyword>
<dbReference type="InterPro" id="IPR050372">
    <property type="entry name" value="Neurexin-related_CASP"/>
</dbReference>
<dbReference type="EMBL" id="JAWZYT010001345">
    <property type="protein sequence ID" value="KAK4313151.1"/>
    <property type="molecule type" value="Genomic_DNA"/>
</dbReference>
<dbReference type="SMART" id="SM00282">
    <property type="entry name" value="LamG"/>
    <property type="match status" value="6"/>
</dbReference>
<dbReference type="PANTHER" id="PTHR15036">
    <property type="entry name" value="PIKACHURIN-LIKE PROTEIN"/>
    <property type="match status" value="1"/>
</dbReference>
<dbReference type="SUPFAM" id="SSF56496">
    <property type="entry name" value="Fibrinogen C-terminal domain-like"/>
    <property type="match status" value="1"/>
</dbReference>
<feature type="compositionally biased region" description="Polar residues" evidence="3">
    <location>
        <begin position="1927"/>
        <end position="1963"/>
    </location>
</feature>
<dbReference type="InterPro" id="IPR036056">
    <property type="entry name" value="Fibrinogen-like_C"/>
</dbReference>
<dbReference type="SUPFAM" id="SSF49899">
    <property type="entry name" value="Concanavalin A-like lectins/glucanases"/>
    <property type="match status" value="6"/>
</dbReference>
<evidence type="ECO:0000259" key="8">
    <source>
        <dbReference type="PROSITE" id="PS51406"/>
    </source>
</evidence>
<sequence length="2178" mass="242411">MDGSVGVPLVPPDSTTPTIPRSPPAPPPPFINTAESCTKPPEPGTCRAYFPMFYFHPETKTCRPFVYGGCRSSANANMYRTSSDCYANCYPDGLKRSTTGKKGDFLTLHDGSGPNANILKFSGHDAAIRVDDQTLLDFSMSKVYQMDFYFRTDMPHGLIAFLRQSWVPLEFEEGTRIHLYVYLKRGHLGVTHIFGHEVETFTMRKGGLQGGNWHSGLVKVDATRGHLVLEVDGHQETFNINSLSQHPSYHEVAPDVSGLTHVWIGGVLKKDLEKEEVTGGIIHFHGCLKKVGLMSGDSSSSMTRIKSLRSAEYQRITERCSSNCDDPYHNRCSPSSHCVEHFDHSTCNCFKTDKDGRHCDIQDLPVLTLNSDGYVVHRIYDWMDRVHSYNNLVSLQFMTKFTNSILFYASAEHPEPQYLAVTLTDSNTIYVEANFGNGAVSDEVGRHLNHMTWNTLTLVHQHNTIQIYLNSALESTLVVPGDIRYLHLDPDIYIGNAPNLTRYCGLPMDRGNTDSEECHQDLPRYYYHVSTASCLPFNYSGCGGNDNTFLDYDTCMNTCYKSGLRSVNMFVGCLRNVYFNDVSVLYELQQSNKTTRYLGMTREPSINNTCTSSEMVLLTLATEEANFRLTNPNPNNFRIVVSFRPTQPTGVVASGFVEVMDTKSEWELRHDKNYVYFYIHDNLVNLKSKTRINIGHWQYVDVRYGGGSVKMRMNQQSVAKSTGPIVFSSSITFGLNLVKGLPGLVGCLRTLEVGGEPIDLRALVGTSVAHRDVIYDNCQVLRPCERPGACEHGAKCNETEEGVTCDCSGTGYTGSKCHFSLYKRSCEQYRQIGYNTSGIYKIDIDGNGPLHPTFVKCQFNSYTGETATLVEHNLMPRFRVRRPDLDDMQVKIQYRDFCPHMLKALVSQSKRCTQEATYECRRAPLSLSTHTWFSSPSEKFISYFGSEQAGLCRCKEVDGCDEPDVPCNCDVGDGKPRSDTAITSDPRFLPTTSLTFLQDRRKEKEDSEGLFTLGPLMCMRDAAEGHTVSFRKPGTFLEVPAWREGSLFLIFKTTTNRAVIAYQPAYHPSHATFRIALVGERTLEFMYVFHGHTHRHQLTTSRPLNTGQWQQVLIDIHDHQVRLLVNSEQRLVDLDRDAYLGVLDGSMFLAGVPPHLMTEELKEENLESLVGCIRSLTMNDEVVDLLRYIRAAPHGVSPGCDPSCDPNPCENGATCLEKWGSYECVCSNPLAHSGQNCEHDDNQHGLTFTTEDSKLRYFSNDTESIGVYNLLNSSFAISFRTHADSGLLLFAVDFLHNFLQLHLAGPEKLVVMFNSGNTFHTLSVEAEDEVVFNSGKQVQVSVERGYYSTDITVYTQGAFFNASVYTSLLLIQEDAYEQFPFGESKPVPEMVYYPHSVTKPYPFYQMFLGSATDRYQDMSSLLPGLVGCIRGLKIGDVLVPLEDLVNQGNVTVSGVVTDCKLACDLQPCLHGGTCTEDFQFFNNFQCDCTDTSYDGPTCNTETAYSFFGRQWLSRTASVSPIMEDVEMELAFSASTRQSQPQLVTFLRSTNPDKPSDYMLVAVEPDGALLIEAQLEDLDSNYILGARLTPASHGINAFMGHRHHVVMKWHTDGLTIQVDREVREVHQLRRIILTRMGITTTPTGMYLGGIEEGIDHRLDKYVNFHGCISNVHVRNPVGEAVPLLEYSQNDQHLRAHGMPGLGSCSGFSHMMGPAMVMIYKDNLNVSAVTGPEWAYNPARGQGVKTVAAASTHPERDTRMDDVVPIVCGVIFAVVIIAILLFFLCSKNKRKEEKKKKRDELTPKRTYYNGSATNGTRTKEMTVTDKTELVPLKSAPDGIIQGGSDVATSLPPPPPPVAETSEAALQKEATAMEPQEIEIVVPRTSDSTETGDRPLSWDKATDNLPLIIGAQEQPKTRESDSDDSSESSVDCTINITGSPSSSPTLQRDPVSSTSSHVVLENSQQVLGEKSRSDETPICHTTQGYQRGQRGHNTPAGGSVRHPVPHGFESDHTGDKTGSDHTLQWSPRHFSLDGSPRYITLEGPPRKEEEEEEEDSEPLGAFPSHQNNFTDKENITGGQDTLEEEEEEDTPRGYMVLGDDINASSDSDTINLDVLNRNVDIRIVPSIDDLRKWSVSSSFGSLNVMAEMSKVSPGGSEEGDEEVFRETNEGSGGEGDEGVTN</sequence>
<feature type="domain" description="EGF-like" evidence="6">
    <location>
        <begin position="780"/>
        <end position="818"/>
    </location>
</feature>
<dbReference type="CDD" id="cd00110">
    <property type="entry name" value="LamG"/>
    <property type="match status" value="5"/>
</dbReference>
<evidence type="ECO:0000313" key="10">
    <source>
        <dbReference type="Proteomes" id="UP001292094"/>
    </source>
</evidence>
<keyword evidence="4" id="KW-1133">Transmembrane helix</keyword>
<feature type="transmembrane region" description="Helical" evidence="4">
    <location>
        <begin position="1761"/>
        <end position="1783"/>
    </location>
</feature>
<dbReference type="GO" id="GO:0016020">
    <property type="term" value="C:membrane"/>
    <property type="evidence" value="ECO:0007669"/>
    <property type="project" value="UniProtKB-SubCell"/>
</dbReference>
<keyword evidence="2" id="KW-0245">EGF-like domain</keyword>
<dbReference type="InterPro" id="IPR000742">
    <property type="entry name" value="EGF"/>
</dbReference>
<feature type="region of interest" description="Disordered" evidence="3">
    <location>
        <begin position="1791"/>
        <end position="1857"/>
    </location>
</feature>
<dbReference type="InterPro" id="IPR002181">
    <property type="entry name" value="Fibrinogen_a/b/g_C_dom"/>
</dbReference>
<evidence type="ECO:0000256" key="4">
    <source>
        <dbReference type="SAM" id="Phobius"/>
    </source>
</evidence>
<protein>
    <submittedName>
        <fullName evidence="9">Uncharacterized protein</fullName>
    </submittedName>
</protein>
<feature type="domain" description="Laminin G" evidence="5">
    <location>
        <begin position="125"/>
        <end position="320"/>
    </location>
</feature>
<dbReference type="Pfam" id="PF00008">
    <property type="entry name" value="EGF"/>
    <property type="match status" value="1"/>
</dbReference>
<organism evidence="9 10">
    <name type="scientific">Petrolisthes manimaculis</name>
    <dbReference type="NCBI Taxonomy" id="1843537"/>
    <lineage>
        <taxon>Eukaryota</taxon>
        <taxon>Metazoa</taxon>
        <taxon>Ecdysozoa</taxon>
        <taxon>Arthropoda</taxon>
        <taxon>Crustacea</taxon>
        <taxon>Multicrustacea</taxon>
        <taxon>Malacostraca</taxon>
        <taxon>Eumalacostraca</taxon>
        <taxon>Eucarida</taxon>
        <taxon>Decapoda</taxon>
        <taxon>Pleocyemata</taxon>
        <taxon>Anomura</taxon>
        <taxon>Galatheoidea</taxon>
        <taxon>Porcellanidae</taxon>
        <taxon>Petrolisthes</taxon>
    </lineage>
</organism>
<feature type="compositionally biased region" description="Pro residues" evidence="3">
    <location>
        <begin position="20"/>
        <end position="30"/>
    </location>
</feature>
<evidence type="ECO:0000256" key="3">
    <source>
        <dbReference type="SAM" id="MobiDB-lite"/>
    </source>
</evidence>
<evidence type="ECO:0000259" key="7">
    <source>
        <dbReference type="PROSITE" id="PS50279"/>
    </source>
</evidence>
<feature type="domain" description="BPTI/Kunitz inhibitor" evidence="7">
    <location>
        <begin position="504"/>
        <end position="559"/>
    </location>
</feature>
<dbReference type="InterPro" id="IPR013320">
    <property type="entry name" value="ConA-like_dom_sf"/>
</dbReference>
<feature type="domain" description="Laminin G" evidence="5">
    <location>
        <begin position="1245"/>
        <end position="1459"/>
    </location>
</feature>
<proteinExistence type="predicted"/>
<feature type="region of interest" description="Disordered" evidence="3">
    <location>
        <begin position="1879"/>
        <end position="2102"/>
    </location>
</feature>
<evidence type="ECO:0000256" key="2">
    <source>
        <dbReference type="PROSITE-ProRule" id="PRU00076"/>
    </source>
</evidence>
<feature type="region of interest" description="Disordered" evidence="3">
    <location>
        <begin position="1"/>
        <end position="37"/>
    </location>
</feature>
<feature type="compositionally biased region" description="Basic and acidic residues" evidence="3">
    <location>
        <begin position="1815"/>
        <end position="1826"/>
    </location>
</feature>
<keyword evidence="1" id="KW-1015">Disulfide bond</keyword>
<dbReference type="PANTHER" id="PTHR15036:SF49">
    <property type="entry name" value="AXOTACTIN"/>
    <property type="match status" value="1"/>
</dbReference>
<dbReference type="Pfam" id="PF02210">
    <property type="entry name" value="Laminin_G_2"/>
    <property type="match status" value="5"/>
</dbReference>
<keyword evidence="4" id="KW-0472">Membrane</keyword>
<feature type="region of interest" description="Disordered" evidence="3">
    <location>
        <begin position="2147"/>
        <end position="2178"/>
    </location>
</feature>
<evidence type="ECO:0000259" key="6">
    <source>
        <dbReference type="PROSITE" id="PS50026"/>
    </source>
</evidence>
<dbReference type="SUPFAM" id="SSF57362">
    <property type="entry name" value="BPTI-like"/>
    <property type="match status" value="2"/>
</dbReference>
<dbReference type="Gene3D" id="2.60.120.200">
    <property type="match status" value="6"/>
</dbReference>
<dbReference type="PROSITE" id="PS50279">
    <property type="entry name" value="BPTI_KUNITZ_2"/>
    <property type="match status" value="2"/>
</dbReference>
<keyword evidence="10" id="KW-1185">Reference proteome</keyword>